<keyword evidence="1" id="KW-1133">Transmembrane helix</keyword>
<protein>
    <submittedName>
        <fullName evidence="2">Uncharacterized protein</fullName>
    </submittedName>
</protein>
<accession>A0A1I6HNT8</accession>
<dbReference type="RefSeq" id="WP_227662873.1">
    <property type="nucleotide sequence ID" value="NZ_FOYW01000001.1"/>
</dbReference>
<evidence type="ECO:0000313" key="3">
    <source>
        <dbReference type="Proteomes" id="UP000198644"/>
    </source>
</evidence>
<gene>
    <name evidence="2" type="ORF">SAMN05216203_1384</name>
</gene>
<feature type="transmembrane region" description="Helical" evidence="1">
    <location>
        <begin position="12"/>
        <end position="34"/>
    </location>
</feature>
<dbReference type="AlphaFoldDB" id="A0A1I6HNT8"/>
<sequence length="78" mass="8404">MGTTDPLMEQLLRFANTALLLSVLGTVMTVALAYPLADWLTLPAQIAAHIGTLVFATGLKLSYVTRLISLKNLGRPVH</sequence>
<feature type="transmembrane region" description="Helical" evidence="1">
    <location>
        <begin position="46"/>
        <end position="65"/>
    </location>
</feature>
<dbReference type="EMBL" id="FOYW01000001">
    <property type="protein sequence ID" value="SFR56105.1"/>
    <property type="molecule type" value="Genomic_DNA"/>
</dbReference>
<proteinExistence type="predicted"/>
<dbReference type="Proteomes" id="UP000198644">
    <property type="component" value="Unassembled WGS sequence"/>
</dbReference>
<keyword evidence="1" id="KW-0812">Transmembrane</keyword>
<organism evidence="2 3">
    <name type="scientific">Marinobacter daqiaonensis</name>
    <dbReference type="NCBI Taxonomy" id="650891"/>
    <lineage>
        <taxon>Bacteria</taxon>
        <taxon>Pseudomonadati</taxon>
        <taxon>Pseudomonadota</taxon>
        <taxon>Gammaproteobacteria</taxon>
        <taxon>Pseudomonadales</taxon>
        <taxon>Marinobacteraceae</taxon>
        <taxon>Marinobacter</taxon>
    </lineage>
</organism>
<keyword evidence="1" id="KW-0472">Membrane</keyword>
<reference evidence="2 3" key="1">
    <citation type="submission" date="2016-10" db="EMBL/GenBank/DDBJ databases">
        <authorList>
            <person name="de Groot N.N."/>
        </authorList>
    </citation>
    <scope>NUCLEOTIDE SEQUENCE [LARGE SCALE GENOMIC DNA]</scope>
    <source>
        <strain evidence="2 3">CGMCC 1.9167</strain>
    </source>
</reference>
<dbReference type="STRING" id="650891.SAMN05216203_1384"/>
<keyword evidence="3" id="KW-1185">Reference proteome</keyword>
<evidence type="ECO:0000313" key="2">
    <source>
        <dbReference type="EMBL" id="SFR56105.1"/>
    </source>
</evidence>
<evidence type="ECO:0000256" key="1">
    <source>
        <dbReference type="SAM" id="Phobius"/>
    </source>
</evidence>
<name>A0A1I6HNT8_9GAMM</name>